<dbReference type="Pfam" id="PF08538">
    <property type="entry name" value="DUF1749"/>
    <property type="match status" value="1"/>
</dbReference>
<dbReference type="AlphaFoldDB" id="A0A8H7MMU0"/>
<protein>
    <submittedName>
        <fullName evidence="1">Uncharacterized protein</fullName>
    </submittedName>
</protein>
<keyword evidence="2" id="KW-1185">Reference proteome</keyword>
<comment type="caution">
    <text evidence="1">The sequence shown here is derived from an EMBL/GenBank/DDBJ whole genome shotgun (WGS) entry which is preliminary data.</text>
</comment>
<dbReference type="Proteomes" id="UP000651452">
    <property type="component" value="Unassembled WGS sequence"/>
</dbReference>
<proteinExistence type="predicted"/>
<dbReference type="InterPro" id="IPR029058">
    <property type="entry name" value="AB_hydrolase_fold"/>
</dbReference>
<reference evidence="1" key="2">
    <citation type="submission" date="2020-09" db="EMBL/GenBank/DDBJ databases">
        <title>Reference genome assembly for Australian Ascochyta lentis isolate Al4.</title>
        <authorList>
            <person name="Lee R.C."/>
            <person name="Farfan-Caceres L.M."/>
            <person name="Debler J.W."/>
            <person name="Williams A.H."/>
            <person name="Henares B.M."/>
        </authorList>
    </citation>
    <scope>NUCLEOTIDE SEQUENCE</scope>
    <source>
        <strain evidence="1">Al4</strain>
    </source>
</reference>
<gene>
    <name evidence="1" type="ORF">EKO04_001897</name>
</gene>
<evidence type="ECO:0000313" key="1">
    <source>
        <dbReference type="EMBL" id="KAF9700612.1"/>
    </source>
</evidence>
<dbReference type="OrthoDB" id="10034502at2759"/>
<accession>A0A8H7MMU0</accession>
<dbReference type="InterPro" id="IPR013744">
    <property type="entry name" value="SidJ"/>
</dbReference>
<name>A0A8H7MMU0_9PLEO</name>
<sequence length="298" mass="32898">MISPRPFSVTVHPFTSPTPNACAYERGDSLSRNALVFIGGLTSGPHTALALLNTVFQALHDAELGYSVWEFRMRSSFTGFGYSSLTNDVEDIAALVRYLREFGRKKVVLMGSSTGCQGCMEYMNVSKYNVPEVDAYVLQAPTSDRETASMLMSSDFYKLTLKFAESEIARGSKDGIMPKDLIPNIFDSPISVYRWHSLISEGGDDDYFSSDLSASALVAKFSRMNKPTLILPSEKDEMVPPTVDKEALLQKWIQACPVNLVSPISSLVPDSDHVLSALESQQWFADRMVRFLGSLNGS</sequence>
<evidence type="ECO:0000313" key="2">
    <source>
        <dbReference type="Proteomes" id="UP000651452"/>
    </source>
</evidence>
<reference evidence="1" key="1">
    <citation type="submission" date="2018-12" db="EMBL/GenBank/DDBJ databases">
        <authorList>
            <person name="Syme R.A."/>
            <person name="Farfan-Caceres L."/>
            <person name="Lichtenzveig J."/>
        </authorList>
    </citation>
    <scope>NUCLEOTIDE SEQUENCE</scope>
    <source>
        <strain evidence="1">Al4</strain>
    </source>
</reference>
<dbReference type="EMBL" id="RZGK01000003">
    <property type="protein sequence ID" value="KAF9700612.1"/>
    <property type="molecule type" value="Genomic_DNA"/>
</dbReference>
<organism evidence="1 2">
    <name type="scientific">Ascochyta lentis</name>
    <dbReference type="NCBI Taxonomy" id="205686"/>
    <lineage>
        <taxon>Eukaryota</taxon>
        <taxon>Fungi</taxon>
        <taxon>Dikarya</taxon>
        <taxon>Ascomycota</taxon>
        <taxon>Pezizomycotina</taxon>
        <taxon>Dothideomycetes</taxon>
        <taxon>Pleosporomycetidae</taxon>
        <taxon>Pleosporales</taxon>
        <taxon>Pleosporineae</taxon>
        <taxon>Didymellaceae</taxon>
        <taxon>Ascochyta</taxon>
    </lineage>
</organism>
<dbReference type="Gene3D" id="3.40.50.1820">
    <property type="entry name" value="alpha/beta hydrolase"/>
    <property type="match status" value="1"/>
</dbReference>
<dbReference type="PANTHER" id="PTHR31591:SF7">
    <property type="entry name" value="DUF1749-DOMAIN-CONTAINING PROTEIN"/>
    <property type="match status" value="1"/>
</dbReference>
<dbReference type="PANTHER" id="PTHR31591">
    <property type="entry name" value="UPF0613 PROTEIN PB24D3.06C"/>
    <property type="match status" value="1"/>
</dbReference>
<dbReference type="SUPFAM" id="SSF53474">
    <property type="entry name" value="alpha/beta-Hydrolases"/>
    <property type="match status" value="1"/>
</dbReference>